<evidence type="ECO:0000256" key="5">
    <source>
        <dbReference type="ARBA" id="ARBA00023015"/>
    </source>
</evidence>
<comment type="caution">
    <text evidence="10">The sequence shown here is derived from an EMBL/GenBank/DDBJ whole genome shotgun (WGS) entry which is preliminary data.</text>
</comment>
<dbReference type="SMART" id="SM00448">
    <property type="entry name" value="REC"/>
    <property type="match status" value="1"/>
</dbReference>
<evidence type="ECO:0000256" key="1">
    <source>
        <dbReference type="ARBA" id="ARBA00000085"/>
    </source>
</evidence>
<dbReference type="InterPro" id="IPR036890">
    <property type="entry name" value="HATPase_C_sf"/>
</dbReference>
<dbReference type="GO" id="GO:0000155">
    <property type="term" value="F:phosphorelay sensor kinase activity"/>
    <property type="evidence" value="ECO:0007669"/>
    <property type="project" value="TreeGrafter"/>
</dbReference>
<dbReference type="InterPro" id="IPR011006">
    <property type="entry name" value="CheY-like_superfamily"/>
</dbReference>
<dbReference type="PANTHER" id="PTHR43547">
    <property type="entry name" value="TWO-COMPONENT HISTIDINE KINASE"/>
    <property type="match status" value="1"/>
</dbReference>
<dbReference type="STRING" id="563192.HMPREF0179_05230"/>
<dbReference type="HOGENOM" id="CLU_000445_114_72_7"/>
<dbReference type="PROSITE" id="PS50110">
    <property type="entry name" value="RESPONSE_REGULATORY"/>
    <property type="match status" value="1"/>
</dbReference>
<gene>
    <name evidence="10" type="ORF">HMPREF0179_05230</name>
</gene>
<dbReference type="OrthoDB" id="9805967at2"/>
<dbReference type="InterPro" id="IPR004358">
    <property type="entry name" value="Sig_transdc_His_kin-like_C"/>
</dbReference>
<proteinExistence type="predicted"/>
<evidence type="ECO:0000313" key="11">
    <source>
        <dbReference type="Proteomes" id="UP000006034"/>
    </source>
</evidence>
<sequence length="393" mass="43366">MDTSVRVLLVDDEPGIRHVLGALIRDFGYDVHTAESAREALEAFTANPFPIVVTDIRMPGMDGLALLERVRNQNPDTQVVMITGHGDMDNAVECLRLGAADFIAKPVNDDLLEHSLKRAAEQYSLREQIRRHTEHLEELVASRTRELLEAHRVAVVGETVACMAHTIKNLAAALEGSLFVLKQGMESGNREYLDDGWAMLEEDISRVRDKLLHLLRIGQQTELRECLVDPVQPVRHVVKRLEGRAASLSIALQFQDAADSDPIPLDAERLEGCLLNLVGNALEAFPAPGLRARPAEVRVEIARTPDALIYDVRDNGTGLSAEAAERLRDGLFTTKKDGTGFGLLGTRKALLEMGGRLLWENLPDSGALFRIVLPLRVERTPAAAEANHLREDS</sequence>
<dbReference type="eggNOG" id="COG4192">
    <property type="taxonomic scope" value="Bacteria"/>
</dbReference>
<comment type="catalytic activity">
    <reaction evidence="1">
        <text>ATP + protein L-histidine = ADP + protein N-phospho-L-histidine.</text>
        <dbReference type="EC" id="2.7.13.3"/>
    </reaction>
</comment>
<evidence type="ECO:0000313" key="10">
    <source>
        <dbReference type="EMBL" id="EPC05948.1"/>
    </source>
</evidence>
<dbReference type="InterPro" id="IPR003594">
    <property type="entry name" value="HATPase_dom"/>
</dbReference>
<dbReference type="Pfam" id="PF00072">
    <property type="entry name" value="Response_reg"/>
    <property type="match status" value="1"/>
</dbReference>
<keyword evidence="5" id="KW-0805">Transcription regulation</keyword>
<evidence type="ECO:0000259" key="8">
    <source>
        <dbReference type="PROSITE" id="PS50109"/>
    </source>
</evidence>
<dbReference type="Gene3D" id="3.40.50.2300">
    <property type="match status" value="1"/>
</dbReference>
<dbReference type="GeneID" id="78086369"/>
<evidence type="ECO:0000256" key="7">
    <source>
        <dbReference type="PROSITE-ProRule" id="PRU00169"/>
    </source>
</evidence>
<dbReference type="Gene3D" id="3.30.565.10">
    <property type="entry name" value="Histidine kinase-like ATPase, C-terminal domain"/>
    <property type="match status" value="1"/>
</dbReference>
<dbReference type="SUPFAM" id="SSF55874">
    <property type="entry name" value="ATPase domain of HSP90 chaperone/DNA topoisomerase II/histidine kinase"/>
    <property type="match status" value="1"/>
</dbReference>
<organism evidence="10 11">
    <name type="scientific">Bilophila wadsworthia (strain 3_1_6)</name>
    <dbReference type="NCBI Taxonomy" id="563192"/>
    <lineage>
        <taxon>Bacteria</taxon>
        <taxon>Pseudomonadati</taxon>
        <taxon>Thermodesulfobacteriota</taxon>
        <taxon>Desulfovibrionia</taxon>
        <taxon>Desulfovibrionales</taxon>
        <taxon>Desulfovibrionaceae</taxon>
        <taxon>Bilophila</taxon>
    </lineage>
</organism>
<dbReference type="InterPro" id="IPR001789">
    <property type="entry name" value="Sig_transdc_resp-reg_receiver"/>
</dbReference>
<dbReference type="InterPro" id="IPR005467">
    <property type="entry name" value="His_kinase_dom"/>
</dbReference>
<evidence type="ECO:0000256" key="6">
    <source>
        <dbReference type="ARBA" id="ARBA00023163"/>
    </source>
</evidence>
<dbReference type="RefSeq" id="WP_016360797.1">
    <property type="nucleotide sequence ID" value="NZ_KE150238.1"/>
</dbReference>
<feature type="domain" description="Histidine kinase" evidence="8">
    <location>
        <begin position="162"/>
        <end position="377"/>
    </location>
</feature>
<keyword evidence="11" id="KW-1185">Reference proteome</keyword>
<dbReference type="PRINTS" id="PR00344">
    <property type="entry name" value="BCTRLSENSOR"/>
</dbReference>
<dbReference type="Proteomes" id="UP000006034">
    <property type="component" value="Unassembled WGS sequence"/>
</dbReference>
<name>S2KTY6_BILW3</name>
<keyword evidence="3 7" id="KW-0597">Phosphoprotein</keyword>
<keyword evidence="4" id="KW-0902">Two-component regulatory system</keyword>
<dbReference type="Pfam" id="PF02518">
    <property type="entry name" value="HATPase_c"/>
    <property type="match status" value="1"/>
</dbReference>
<dbReference type="EMBL" id="ADCP02000001">
    <property type="protein sequence ID" value="EPC05948.1"/>
    <property type="molecule type" value="Genomic_DNA"/>
</dbReference>
<evidence type="ECO:0000259" key="9">
    <source>
        <dbReference type="PROSITE" id="PS50110"/>
    </source>
</evidence>
<dbReference type="SUPFAM" id="SSF52172">
    <property type="entry name" value="CheY-like"/>
    <property type="match status" value="1"/>
</dbReference>
<dbReference type="eggNOG" id="COG2204">
    <property type="taxonomic scope" value="Bacteria"/>
</dbReference>
<reference evidence="10 11" key="2">
    <citation type="submission" date="2013-04" db="EMBL/GenBank/DDBJ databases">
        <title>The Genome Sequence of Bilophila wadsworthia 3_1_6.</title>
        <authorList>
            <consortium name="The Broad Institute Genomics Platform"/>
            <person name="Earl A."/>
            <person name="Ward D."/>
            <person name="Feldgarden M."/>
            <person name="Gevers D."/>
            <person name="Sibley C."/>
            <person name="Strauss J."/>
            <person name="Allen-Vercoe E."/>
            <person name="Walker B."/>
            <person name="Young S."/>
            <person name="Zeng Q."/>
            <person name="Gargeya S."/>
            <person name="Fitzgerald M."/>
            <person name="Haas B."/>
            <person name="Abouelleil A."/>
            <person name="Allen A.W."/>
            <person name="Alvarado L."/>
            <person name="Arachchi H.M."/>
            <person name="Berlin A.M."/>
            <person name="Chapman S.B."/>
            <person name="Gainer-Dewar J."/>
            <person name="Goldberg J."/>
            <person name="Griggs A."/>
            <person name="Gujja S."/>
            <person name="Hansen M."/>
            <person name="Howarth C."/>
            <person name="Imamovic A."/>
            <person name="Ireland A."/>
            <person name="Larimer J."/>
            <person name="McCowan C."/>
            <person name="Murphy C."/>
            <person name="Pearson M."/>
            <person name="Poon T.W."/>
            <person name="Priest M."/>
            <person name="Roberts A."/>
            <person name="Saif S."/>
            <person name="Shea T."/>
            <person name="Sisk P."/>
            <person name="Sykes S."/>
            <person name="Wortman J."/>
            <person name="Nusbaum C."/>
            <person name="Birren B."/>
        </authorList>
    </citation>
    <scope>NUCLEOTIDE SEQUENCE [LARGE SCALE GENOMIC DNA]</scope>
    <source>
        <strain evidence="10 11">3_1_6</strain>
    </source>
</reference>
<dbReference type="FunFam" id="3.40.50.2300:FF:000018">
    <property type="entry name" value="DNA-binding transcriptional regulator NtrC"/>
    <property type="match status" value="1"/>
</dbReference>
<evidence type="ECO:0000256" key="3">
    <source>
        <dbReference type="ARBA" id="ARBA00022553"/>
    </source>
</evidence>
<reference evidence="10 11" key="1">
    <citation type="submission" date="2010-10" db="EMBL/GenBank/DDBJ databases">
        <authorList>
            <consortium name="The Broad Institute Genome Sequencing Platform"/>
            <person name="Ward D."/>
            <person name="Earl A."/>
            <person name="Feldgarden M."/>
            <person name="Young S.K."/>
            <person name="Gargeya S."/>
            <person name="Zeng Q."/>
            <person name="Alvarado L."/>
            <person name="Berlin A."/>
            <person name="Bochicchio J."/>
            <person name="Chapman S.B."/>
            <person name="Chen Z."/>
            <person name="Freedman E."/>
            <person name="Gellesch M."/>
            <person name="Goldberg J."/>
            <person name="Griggs A."/>
            <person name="Gujja S."/>
            <person name="Heilman E."/>
            <person name="Heiman D."/>
            <person name="Howarth C."/>
            <person name="Mehta T."/>
            <person name="Neiman D."/>
            <person name="Pearson M."/>
            <person name="Roberts A."/>
            <person name="Saif S."/>
            <person name="Shea T."/>
            <person name="Shenoy N."/>
            <person name="Sisk P."/>
            <person name="Stolte C."/>
            <person name="Sykes S."/>
            <person name="White J."/>
            <person name="Yandava C."/>
            <person name="Allen-Vercoe E."/>
            <person name="Sibley C."/>
            <person name="Ambrose C.E."/>
            <person name="Strauss J."/>
            <person name="Daigneault M."/>
            <person name="Haas B."/>
            <person name="Nusbaum C."/>
            <person name="Birren B."/>
        </authorList>
    </citation>
    <scope>NUCLEOTIDE SEQUENCE [LARGE SCALE GENOMIC DNA]</scope>
    <source>
        <strain evidence="10 11">3_1_6</strain>
    </source>
</reference>
<feature type="modified residue" description="4-aspartylphosphate" evidence="7">
    <location>
        <position position="55"/>
    </location>
</feature>
<dbReference type="EC" id="2.7.13.3" evidence="2"/>
<dbReference type="PANTHER" id="PTHR43547:SF2">
    <property type="entry name" value="HYBRID SIGNAL TRANSDUCTION HISTIDINE KINASE C"/>
    <property type="match status" value="1"/>
</dbReference>
<keyword evidence="6" id="KW-0804">Transcription</keyword>
<dbReference type="SMART" id="SM00387">
    <property type="entry name" value="HATPase_c"/>
    <property type="match status" value="1"/>
</dbReference>
<dbReference type="AlphaFoldDB" id="S2KTY6"/>
<feature type="domain" description="Response regulatory" evidence="9">
    <location>
        <begin position="6"/>
        <end position="120"/>
    </location>
</feature>
<accession>S2KTY6</accession>
<protein>
    <recommendedName>
        <fullName evidence="2">histidine kinase</fullName>
        <ecNumber evidence="2">2.7.13.3</ecNumber>
    </recommendedName>
</protein>
<evidence type="ECO:0000256" key="2">
    <source>
        <dbReference type="ARBA" id="ARBA00012438"/>
    </source>
</evidence>
<dbReference type="PROSITE" id="PS50109">
    <property type="entry name" value="HIS_KIN"/>
    <property type="match status" value="1"/>
</dbReference>
<evidence type="ECO:0000256" key="4">
    <source>
        <dbReference type="ARBA" id="ARBA00023012"/>
    </source>
</evidence>